<keyword evidence="2" id="KW-0963">Cytoplasm</keyword>
<feature type="DNA-binding region" description="Fork-head" evidence="6">
    <location>
        <begin position="9"/>
        <end position="87"/>
    </location>
</feature>
<keyword evidence="4 6" id="KW-0238">DNA-binding</keyword>
<evidence type="ECO:0000313" key="9">
    <source>
        <dbReference type="EMBL" id="EDO47844.1"/>
    </source>
</evidence>
<dbReference type="AlphaFoldDB" id="A7RKZ3"/>
<reference evidence="8" key="2">
    <citation type="journal article" date="2012" name="PLoS Genet.">
        <title>A Framework for the Establishment of a Cnidarian Gene Regulatory Network for 'Endomesoderm' Specification: The Inputs of beta-Catenin/TCF Signaling.</title>
        <authorList>
            <person name="Rottinger E."/>
            <person name="Dahlin P."/>
            <person name="Martindale M.Q."/>
        </authorList>
    </citation>
    <scope>NUCLEOTIDE SEQUENCE</scope>
</reference>
<dbReference type="PANTHER" id="PTHR45767:SF9">
    <property type="entry name" value="FORK-HEAD DOMAIN-CONTAINING PROTEIN"/>
    <property type="match status" value="1"/>
</dbReference>
<evidence type="ECO:0000256" key="1">
    <source>
        <dbReference type="ARBA" id="ARBA00004496"/>
    </source>
</evidence>
<evidence type="ECO:0000313" key="10">
    <source>
        <dbReference type="Proteomes" id="UP000001593"/>
    </source>
</evidence>
<dbReference type="STRING" id="45351.A7RKZ3"/>
<dbReference type="PROSITE" id="PS00658">
    <property type="entry name" value="FORK_HEAD_2"/>
    <property type="match status" value="1"/>
</dbReference>
<dbReference type="PRINTS" id="PR00053">
    <property type="entry name" value="FORKHEAD"/>
</dbReference>
<name>A7RKZ3_NEMVE</name>
<protein>
    <submittedName>
        <fullName evidence="8">Forkhead domain protein O2-like protein</fullName>
    </submittedName>
</protein>
<evidence type="ECO:0000256" key="5">
    <source>
        <dbReference type="ARBA" id="ARBA00023163"/>
    </source>
</evidence>
<evidence type="ECO:0000256" key="4">
    <source>
        <dbReference type="ARBA" id="ARBA00023125"/>
    </source>
</evidence>
<dbReference type="eggNOG" id="KOG2294">
    <property type="taxonomic scope" value="Eukaryota"/>
</dbReference>
<dbReference type="InterPro" id="IPR036388">
    <property type="entry name" value="WH-like_DNA-bd_sf"/>
</dbReference>
<gene>
    <name evidence="9" type="ORF">NEMVEDRAFT_v1g38679</name>
</gene>
<accession>A7RKZ3</accession>
<feature type="non-terminal residue" evidence="9">
    <location>
        <position position="87"/>
    </location>
</feature>
<dbReference type="OrthoDB" id="5954824at2759"/>
<dbReference type="InterPro" id="IPR001766">
    <property type="entry name" value="Fork_head_dom"/>
</dbReference>
<dbReference type="CDD" id="cd20032">
    <property type="entry name" value="FH_FOXO"/>
    <property type="match status" value="1"/>
</dbReference>
<dbReference type="InterPro" id="IPR030456">
    <property type="entry name" value="TF_fork_head_CS_2"/>
</dbReference>
<dbReference type="FunFam" id="1.10.10.10:FF:001383">
    <property type="entry name" value="Forkhead box O4"/>
    <property type="match status" value="1"/>
</dbReference>
<dbReference type="HOGENOM" id="CLU_077699_4_0_1"/>
<dbReference type="GO" id="GO:0005634">
    <property type="term" value="C:nucleus"/>
    <property type="evidence" value="ECO:0007669"/>
    <property type="project" value="UniProtKB-SubCell"/>
</dbReference>
<dbReference type="GO" id="GO:0003700">
    <property type="term" value="F:DNA-binding transcription factor activity"/>
    <property type="evidence" value="ECO:0007669"/>
    <property type="project" value="InterPro"/>
</dbReference>
<dbReference type="EMBL" id="DS469517">
    <property type="protein sequence ID" value="EDO47844.1"/>
    <property type="molecule type" value="Genomic_DNA"/>
</dbReference>
<dbReference type="SMART" id="SM00339">
    <property type="entry name" value="FH"/>
    <property type="match status" value="1"/>
</dbReference>
<feature type="domain" description="Fork-head" evidence="7">
    <location>
        <begin position="9"/>
        <end position="87"/>
    </location>
</feature>
<dbReference type="InterPro" id="IPR036390">
    <property type="entry name" value="WH_DNA-bd_sf"/>
</dbReference>
<dbReference type="SUPFAM" id="SSF46785">
    <property type="entry name" value="Winged helix' DNA-binding domain"/>
    <property type="match status" value="1"/>
</dbReference>
<reference evidence="9 10" key="1">
    <citation type="journal article" date="2007" name="Science">
        <title>Sea anemone genome reveals ancestral eumetazoan gene repertoire and genomic organization.</title>
        <authorList>
            <person name="Putnam N.H."/>
            <person name="Srivastava M."/>
            <person name="Hellsten U."/>
            <person name="Dirks B."/>
            <person name="Chapman J."/>
            <person name="Salamov A."/>
            <person name="Terry A."/>
            <person name="Shapiro H."/>
            <person name="Lindquist E."/>
            <person name="Kapitonov V.V."/>
            <person name="Jurka J."/>
            <person name="Genikhovich G."/>
            <person name="Grigoriev I.V."/>
            <person name="Lucas S.M."/>
            <person name="Steele R.E."/>
            <person name="Finnerty J.R."/>
            <person name="Technau U."/>
            <person name="Martindale M.Q."/>
            <person name="Rokhsar D.S."/>
        </authorList>
    </citation>
    <scope>NUCLEOTIDE SEQUENCE [LARGE SCALE GENOMIC DNA]</scope>
    <source>
        <strain evidence="9">CH2 x CH6</strain>
        <strain evidence="10">CH2 X CH6</strain>
    </source>
</reference>
<evidence type="ECO:0000256" key="3">
    <source>
        <dbReference type="ARBA" id="ARBA00023015"/>
    </source>
</evidence>
<sequence>KKKPWGNASYSDLIARAITQSTKQKLTLPQIYEWFVENVSYFRDREHLPSTKGWKNAIRHTLSLRQRFVRTVDPTNPYRSWWSLASE</sequence>
<dbReference type="PROSITE" id="PS50039">
    <property type="entry name" value="FORK_HEAD_3"/>
    <property type="match status" value="1"/>
</dbReference>
<dbReference type="Proteomes" id="UP000001593">
    <property type="component" value="Unassembled WGS sequence"/>
</dbReference>
<evidence type="ECO:0000313" key="8">
    <source>
        <dbReference type="EMBL" id="AFP87440.1"/>
    </source>
</evidence>
<evidence type="ECO:0000256" key="6">
    <source>
        <dbReference type="PROSITE-ProRule" id="PRU00089"/>
    </source>
</evidence>
<dbReference type="PANTHER" id="PTHR45767">
    <property type="entry name" value="FORKHEAD BOX PROTEIN O"/>
    <property type="match status" value="1"/>
</dbReference>
<dbReference type="GO" id="GO:0005737">
    <property type="term" value="C:cytoplasm"/>
    <property type="evidence" value="ECO:0007669"/>
    <property type="project" value="UniProtKB-SubCell"/>
</dbReference>
<dbReference type="Pfam" id="PF00250">
    <property type="entry name" value="Forkhead"/>
    <property type="match status" value="1"/>
</dbReference>
<dbReference type="Gene3D" id="1.10.10.10">
    <property type="entry name" value="Winged helix-like DNA-binding domain superfamily/Winged helix DNA-binding domain"/>
    <property type="match status" value="1"/>
</dbReference>
<comment type="subcellular location">
    <subcellularLocation>
        <location evidence="1">Cytoplasm</location>
    </subcellularLocation>
    <subcellularLocation>
        <location evidence="6">Nucleus</location>
    </subcellularLocation>
</comment>
<feature type="non-terminal residue" evidence="9">
    <location>
        <position position="1"/>
    </location>
</feature>
<keyword evidence="10" id="KW-1185">Reference proteome</keyword>
<evidence type="ECO:0000259" key="7">
    <source>
        <dbReference type="PROSITE" id="PS50039"/>
    </source>
</evidence>
<keyword evidence="6" id="KW-0539">Nucleus</keyword>
<keyword evidence="5" id="KW-0804">Transcription</keyword>
<dbReference type="InParanoid" id="A7RKZ3"/>
<dbReference type="EMBL" id="JQ959561">
    <property type="protein sequence ID" value="AFP87440.1"/>
    <property type="molecule type" value="mRNA"/>
</dbReference>
<organism evidence="9 10">
    <name type="scientific">Nematostella vectensis</name>
    <name type="common">Starlet sea anemone</name>
    <dbReference type="NCBI Taxonomy" id="45351"/>
    <lineage>
        <taxon>Eukaryota</taxon>
        <taxon>Metazoa</taxon>
        <taxon>Cnidaria</taxon>
        <taxon>Anthozoa</taxon>
        <taxon>Hexacorallia</taxon>
        <taxon>Actiniaria</taxon>
        <taxon>Edwardsiidae</taxon>
        <taxon>Nematostella</taxon>
    </lineage>
</organism>
<keyword evidence="3" id="KW-0805">Transcription regulation</keyword>
<dbReference type="GO" id="GO:0043565">
    <property type="term" value="F:sequence-specific DNA binding"/>
    <property type="evidence" value="ECO:0007669"/>
    <property type="project" value="InterPro"/>
</dbReference>
<proteinExistence type="evidence at transcript level"/>
<evidence type="ECO:0000256" key="2">
    <source>
        <dbReference type="ARBA" id="ARBA00022490"/>
    </source>
</evidence>
<dbReference type="KEGG" id="nve:5520045"/>